<dbReference type="AlphaFoldDB" id="A0A0A9BN45"/>
<protein>
    <submittedName>
        <fullName evidence="1">Uncharacterized protein</fullName>
    </submittedName>
</protein>
<proteinExistence type="predicted"/>
<reference evidence="1" key="1">
    <citation type="submission" date="2014-09" db="EMBL/GenBank/DDBJ databases">
        <authorList>
            <person name="Magalhaes I.L.F."/>
            <person name="Oliveira U."/>
            <person name="Santos F.R."/>
            <person name="Vidigal T.H.D.A."/>
            <person name="Brescovit A.D."/>
            <person name="Santos A.J."/>
        </authorList>
    </citation>
    <scope>NUCLEOTIDE SEQUENCE</scope>
    <source>
        <tissue evidence="1">Shoot tissue taken approximately 20 cm above the soil surface</tissue>
    </source>
</reference>
<evidence type="ECO:0000313" key="1">
    <source>
        <dbReference type="EMBL" id="JAD64801.1"/>
    </source>
</evidence>
<organism evidence="1">
    <name type="scientific">Arundo donax</name>
    <name type="common">Giant reed</name>
    <name type="synonym">Donax arundinaceus</name>
    <dbReference type="NCBI Taxonomy" id="35708"/>
    <lineage>
        <taxon>Eukaryota</taxon>
        <taxon>Viridiplantae</taxon>
        <taxon>Streptophyta</taxon>
        <taxon>Embryophyta</taxon>
        <taxon>Tracheophyta</taxon>
        <taxon>Spermatophyta</taxon>
        <taxon>Magnoliopsida</taxon>
        <taxon>Liliopsida</taxon>
        <taxon>Poales</taxon>
        <taxon>Poaceae</taxon>
        <taxon>PACMAD clade</taxon>
        <taxon>Arundinoideae</taxon>
        <taxon>Arundineae</taxon>
        <taxon>Arundo</taxon>
    </lineage>
</organism>
<name>A0A0A9BN45_ARUDO</name>
<accession>A0A0A9BN45</accession>
<sequence length="42" mass="5255">MMVYSVYDIVWYARVSWRKIRAYCSVPGNFFDRKCFIFIFYL</sequence>
<reference evidence="1" key="2">
    <citation type="journal article" date="2015" name="Data Brief">
        <title>Shoot transcriptome of the giant reed, Arundo donax.</title>
        <authorList>
            <person name="Barrero R.A."/>
            <person name="Guerrero F.D."/>
            <person name="Moolhuijzen P."/>
            <person name="Goolsby J.A."/>
            <person name="Tidwell J."/>
            <person name="Bellgard S.E."/>
            <person name="Bellgard M.I."/>
        </authorList>
    </citation>
    <scope>NUCLEOTIDE SEQUENCE</scope>
    <source>
        <tissue evidence="1">Shoot tissue taken approximately 20 cm above the soil surface</tissue>
    </source>
</reference>
<dbReference type="EMBL" id="GBRH01233094">
    <property type="protein sequence ID" value="JAD64801.1"/>
    <property type="molecule type" value="Transcribed_RNA"/>
</dbReference>